<reference evidence="3" key="2">
    <citation type="submission" date="2015-01" db="EMBL/GenBank/DDBJ databases">
        <title>Evolutionary Origins and Diversification of the Mycorrhizal Mutualists.</title>
        <authorList>
            <consortium name="DOE Joint Genome Institute"/>
            <consortium name="Mycorrhizal Genomics Consortium"/>
            <person name="Kohler A."/>
            <person name="Kuo A."/>
            <person name="Nagy L.G."/>
            <person name="Floudas D."/>
            <person name="Copeland A."/>
            <person name="Barry K.W."/>
            <person name="Cichocki N."/>
            <person name="Veneault-Fourrey C."/>
            <person name="LaButti K."/>
            <person name="Lindquist E.A."/>
            <person name="Lipzen A."/>
            <person name="Lundell T."/>
            <person name="Morin E."/>
            <person name="Murat C."/>
            <person name="Riley R."/>
            <person name="Ohm R."/>
            <person name="Sun H."/>
            <person name="Tunlid A."/>
            <person name="Henrissat B."/>
            <person name="Grigoriev I.V."/>
            <person name="Hibbett D.S."/>
            <person name="Martin F."/>
        </authorList>
    </citation>
    <scope>NUCLEOTIDE SEQUENCE [LARGE SCALE GENOMIC DNA]</scope>
    <source>
        <strain evidence="3">ATCC 200175</strain>
    </source>
</reference>
<evidence type="ECO:0000313" key="2">
    <source>
        <dbReference type="EMBL" id="KIJ08627.1"/>
    </source>
</evidence>
<accession>A0A0C9TLK3</accession>
<dbReference type="HOGENOM" id="CLU_003703_1_2_1"/>
<reference evidence="2 3" key="1">
    <citation type="submission" date="2014-06" db="EMBL/GenBank/DDBJ databases">
        <authorList>
            <consortium name="DOE Joint Genome Institute"/>
            <person name="Kuo A."/>
            <person name="Kohler A."/>
            <person name="Nagy L.G."/>
            <person name="Floudas D."/>
            <person name="Copeland A."/>
            <person name="Barry K.W."/>
            <person name="Cichocki N."/>
            <person name="Veneault-Fourrey C."/>
            <person name="LaButti K."/>
            <person name="Lindquist E.A."/>
            <person name="Lipzen A."/>
            <person name="Lundell T."/>
            <person name="Morin E."/>
            <person name="Murat C."/>
            <person name="Sun H."/>
            <person name="Tunlid A."/>
            <person name="Henrissat B."/>
            <person name="Grigoriev I.V."/>
            <person name="Hibbett D.S."/>
            <person name="Martin F."/>
            <person name="Nordberg H.P."/>
            <person name="Cantor M.N."/>
            <person name="Hua S.X."/>
        </authorList>
    </citation>
    <scope>NUCLEOTIDE SEQUENCE [LARGE SCALE GENOMIC DNA]</scope>
    <source>
        <strain evidence="2 3">ATCC 200175</strain>
    </source>
</reference>
<organism evidence="2 3">
    <name type="scientific">Paxillus involutus ATCC 200175</name>
    <dbReference type="NCBI Taxonomy" id="664439"/>
    <lineage>
        <taxon>Eukaryota</taxon>
        <taxon>Fungi</taxon>
        <taxon>Dikarya</taxon>
        <taxon>Basidiomycota</taxon>
        <taxon>Agaricomycotina</taxon>
        <taxon>Agaricomycetes</taxon>
        <taxon>Agaricomycetidae</taxon>
        <taxon>Boletales</taxon>
        <taxon>Paxilineae</taxon>
        <taxon>Paxillaceae</taxon>
        <taxon>Paxillus</taxon>
    </lineage>
</organism>
<protein>
    <submittedName>
        <fullName evidence="2">Unplaced genomic scaffold PAXINscaffold_263, whole genome shotgun sequence</fullName>
    </submittedName>
</protein>
<dbReference type="Pfam" id="PF18803">
    <property type="entry name" value="CxC2"/>
    <property type="match status" value="1"/>
</dbReference>
<evidence type="ECO:0000313" key="3">
    <source>
        <dbReference type="Proteomes" id="UP000053647"/>
    </source>
</evidence>
<dbReference type="EMBL" id="KN819585">
    <property type="protein sequence ID" value="KIJ08627.1"/>
    <property type="molecule type" value="Genomic_DNA"/>
</dbReference>
<feature type="domain" description="CxC2-like cysteine cluster KDZ transposase-associated" evidence="1">
    <location>
        <begin position="10"/>
        <end position="110"/>
    </location>
</feature>
<gene>
    <name evidence="2" type="ORF">PAXINDRAFT_88588</name>
</gene>
<dbReference type="InterPro" id="IPR041457">
    <property type="entry name" value="CxC2_KDZ-assoc"/>
</dbReference>
<evidence type="ECO:0000259" key="1">
    <source>
        <dbReference type="Pfam" id="PF18803"/>
    </source>
</evidence>
<dbReference type="Proteomes" id="UP000053647">
    <property type="component" value="Unassembled WGS sequence"/>
</dbReference>
<keyword evidence="3" id="KW-1185">Reference proteome</keyword>
<dbReference type="AlphaFoldDB" id="A0A0C9TLK3"/>
<proteinExistence type="predicted"/>
<feature type="non-terminal residue" evidence="2">
    <location>
        <position position="1"/>
    </location>
</feature>
<sequence length="110" mass="12737">NQHHFKQVTLKSLGLHIQLGHAIDDLCCNPKHAFANEFVVMDTNSIHKVGLDFCECSMCSMVQMHIKQLLRTHLFLATVTNPKTTTTFHMLELFQLLSFEFKASSYEYYQ</sequence>
<name>A0A0C9TLK3_PAXIN</name>
<dbReference type="OrthoDB" id="2682806at2759"/>